<comment type="caution">
    <text evidence="2">The sequence shown here is derived from an EMBL/GenBank/DDBJ whole genome shotgun (WGS) entry which is preliminary data.</text>
</comment>
<name>A0A562VGG5_9BACT</name>
<evidence type="ECO:0000313" key="3">
    <source>
        <dbReference type="Proteomes" id="UP000319449"/>
    </source>
</evidence>
<dbReference type="GO" id="GO:0043751">
    <property type="term" value="F:polyphosphate:AMP phosphotransferase activity"/>
    <property type="evidence" value="ECO:0007669"/>
    <property type="project" value="InterPro"/>
</dbReference>
<dbReference type="Gene3D" id="3.40.50.300">
    <property type="entry name" value="P-loop containing nucleotide triphosphate hydrolases"/>
    <property type="match status" value="2"/>
</dbReference>
<proteinExistence type="predicted"/>
<gene>
    <name evidence="2" type="ORF">JN12_03206</name>
</gene>
<dbReference type="GO" id="GO:0006797">
    <property type="term" value="P:polyphosphate metabolic process"/>
    <property type="evidence" value="ECO:0007669"/>
    <property type="project" value="InterPro"/>
</dbReference>
<dbReference type="NCBIfam" id="TIGR03708">
    <property type="entry name" value="poly_P_AMP_trns"/>
    <property type="match status" value="1"/>
</dbReference>
<sequence>MFESAELGHKIDKATYKREVPAVREALLDAQIDLLQSKRFPVIILIAGVDCAGKGETVNILNEWMDPRHIETHAIRDLTDEELERPPMWRYWRDLPPKGKIGIFIGTWYSSPLIENVYGDIKNSELDQRLERIIRFEKVLCDEGALILKFWLHLSEKQQKKRLNSLEKDPGTRWRVTDTDWKNFKLYDRFHQVSERMLRVTSSAEAPWHIVEGSDPRYRYLTIGTVILQALQQRLGSTNDSKKEEPFPPVTLAIDGVRIIQTLDLGKKLGNETYDKELEKWQGKLNLLSRHPRFRKLSAVVVFEGNDAAGKGGAIRRITQALDARHYRVTPIAAPTEEEASQPYLWRFWRHLPHRGRFAIFDRSWYGRVLVERVEGYCSHADWMRAYGEINDFEEQLVRHNTVIVKFWLAIDKEEQFKRFNEREKIGFKRFKITEDDWRNREKWDDYELAVCDMIDRTSTEIAPWTLVEANDKNYARIKVLKTLCQSIEACLERS</sequence>
<keyword evidence="3" id="KW-1185">Reference proteome</keyword>
<dbReference type="Proteomes" id="UP000319449">
    <property type="component" value="Unassembled WGS sequence"/>
</dbReference>
<dbReference type="InterPro" id="IPR027417">
    <property type="entry name" value="P-loop_NTPase"/>
</dbReference>
<dbReference type="PANTHER" id="PTHR34383">
    <property type="entry name" value="POLYPHOSPHATE:AMP PHOSPHOTRANSFERASE-RELATED"/>
    <property type="match status" value="1"/>
</dbReference>
<dbReference type="InterPro" id="IPR022489">
    <property type="entry name" value="PolyP_AMP_Tfrase"/>
</dbReference>
<feature type="domain" description="Polyphosphate kinase-2-related" evidence="1">
    <location>
        <begin position="270"/>
        <end position="490"/>
    </location>
</feature>
<dbReference type="AlphaFoldDB" id="A0A562VGG5"/>
<reference evidence="2 3" key="1">
    <citation type="submission" date="2019-07" db="EMBL/GenBank/DDBJ databases">
        <title>Genomic Encyclopedia of Archaeal and Bacterial Type Strains, Phase II (KMG-II): from individual species to whole genera.</title>
        <authorList>
            <person name="Goeker M."/>
        </authorList>
    </citation>
    <scope>NUCLEOTIDE SEQUENCE [LARGE SCALE GENOMIC DNA]</scope>
    <source>
        <strain evidence="2 3">ATCC BAA-1139</strain>
    </source>
</reference>
<protein>
    <submittedName>
        <fullName evidence="2">Polyphosphate:AMP phosphotransferase</fullName>
    </submittedName>
</protein>
<dbReference type="RefSeq" id="WP_145024594.1">
    <property type="nucleotide sequence ID" value="NZ_VLLN01000024.1"/>
</dbReference>
<dbReference type="Pfam" id="PF03976">
    <property type="entry name" value="PPK2"/>
    <property type="match status" value="2"/>
</dbReference>
<dbReference type="OrthoDB" id="9775224at2"/>
<keyword evidence="2" id="KW-0808">Transferase</keyword>
<dbReference type="EMBL" id="VLLN01000024">
    <property type="protein sequence ID" value="TWJ16847.1"/>
    <property type="molecule type" value="Genomic_DNA"/>
</dbReference>
<dbReference type="SUPFAM" id="SSF52540">
    <property type="entry name" value="P-loop containing nucleoside triphosphate hydrolases"/>
    <property type="match status" value="2"/>
</dbReference>
<organism evidence="2 3">
    <name type="scientific">Geobacter argillaceus</name>
    <dbReference type="NCBI Taxonomy" id="345631"/>
    <lineage>
        <taxon>Bacteria</taxon>
        <taxon>Pseudomonadati</taxon>
        <taxon>Thermodesulfobacteriota</taxon>
        <taxon>Desulfuromonadia</taxon>
        <taxon>Geobacterales</taxon>
        <taxon>Geobacteraceae</taxon>
        <taxon>Geobacter</taxon>
    </lineage>
</organism>
<dbReference type="InterPro" id="IPR022488">
    <property type="entry name" value="PPK2-related"/>
</dbReference>
<feature type="domain" description="Polyphosphate kinase-2-related" evidence="1">
    <location>
        <begin position="11"/>
        <end position="234"/>
    </location>
</feature>
<evidence type="ECO:0000313" key="2">
    <source>
        <dbReference type="EMBL" id="TWJ16847.1"/>
    </source>
</evidence>
<accession>A0A562VGG5</accession>
<dbReference type="PANTHER" id="PTHR34383:SF3">
    <property type="entry name" value="POLYPHOSPHATE:AMP PHOSPHOTRANSFERASE"/>
    <property type="match status" value="1"/>
</dbReference>
<evidence type="ECO:0000259" key="1">
    <source>
        <dbReference type="Pfam" id="PF03976"/>
    </source>
</evidence>